<evidence type="ECO:0000256" key="2">
    <source>
        <dbReference type="ARBA" id="ARBA00022679"/>
    </source>
</evidence>
<evidence type="ECO:0000256" key="4">
    <source>
        <dbReference type="ARBA" id="ARBA00022777"/>
    </source>
</evidence>
<dbReference type="InterPro" id="IPR050660">
    <property type="entry name" value="NEK_Ser/Thr_kinase"/>
</dbReference>
<dbReference type="EC" id="2.7.11.1" evidence="1"/>
<dbReference type="SUPFAM" id="SSF56112">
    <property type="entry name" value="Protein kinase-like (PK-like)"/>
    <property type="match status" value="1"/>
</dbReference>
<dbReference type="Pfam" id="PF00069">
    <property type="entry name" value="Pkinase"/>
    <property type="match status" value="1"/>
</dbReference>
<dbReference type="PROSITE" id="PS50011">
    <property type="entry name" value="PROTEIN_KINASE_DOM"/>
    <property type="match status" value="1"/>
</dbReference>
<keyword evidence="2 8" id="KW-0808">Transferase</keyword>
<dbReference type="Gene3D" id="3.30.200.20">
    <property type="entry name" value="Phosphorylase Kinase, domain 1"/>
    <property type="match status" value="1"/>
</dbReference>
<evidence type="ECO:0000256" key="3">
    <source>
        <dbReference type="ARBA" id="ARBA00022741"/>
    </source>
</evidence>
<evidence type="ECO:0000313" key="9">
    <source>
        <dbReference type="Proteomes" id="UP001595891"/>
    </source>
</evidence>
<accession>A0ABV9EGE0</accession>
<feature type="domain" description="Protein kinase" evidence="7">
    <location>
        <begin position="18"/>
        <end position="266"/>
    </location>
</feature>
<keyword evidence="5" id="KW-0067">ATP-binding</keyword>
<gene>
    <name evidence="8" type="ORF">ACFO8L_19245</name>
</gene>
<evidence type="ECO:0000313" key="8">
    <source>
        <dbReference type="EMBL" id="MFC4588233.1"/>
    </source>
</evidence>
<comment type="caution">
    <text evidence="8">The sequence shown here is derived from an EMBL/GenBank/DDBJ whole genome shotgun (WGS) entry which is preliminary data.</text>
</comment>
<dbReference type="InterPro" id="IPR011009">
    <property type="entry name" value="Kinase-like_dom_sf"/>
</dbReference>
<evidence type="ECO:0000256" key="1">
    <source>
        <dbReference type="ARBA" id="ARBA00012513"/>
    </source>
</evidence>
<dbReference type="PROSITE" id="PS00108">
    <property type="entry name" value="PROTEIN_KINASE_ST"/>
    <property type="match status" value="1"/>
</dbReference>
<dbReference type="Proteomes" id="UP001595891">
    <property type="component" value="Unassembled WGS sequence"/>
</dbReference>
<dbReference type="CDD" id="cd14014">
    <property type="entry name" value="STKc_PknB_like"/>
    <property type="match status" value="1"/>
</dbReference>
<dbReference type="InterPro" id="IPR008271">
    <property type="entry name" value="Ser/Thr_kinase_AS"/>
</dbReference>
<name>A0ABV9EGE0_9ACTN</name>
<dbReference type="RefSeq" id="WP_262844488.1">
    <property type="nucleotide sequence ID" value="NZ_JANZYP010000029.1"/>
</dbReference>
<protein>
    <recommendedName>
        <fullName evidence="1">non-specific serine/threonine protein kinase</fullName>
        <ecNumber evidence="1">2.7.11.1</ecNumber>
    </recommendedName>
</protein>
<dbReference type="Gene3D" id="1.10.510.10">
    <property type="entry name" value="Transferase(Phosphotransferase) domain 1"/>
    <property type="match status" value="1"/>
</dbReference>
<reference evidence="9" key="1">
    <citation type="journal article" date="2019" name="Int. J. Syst. Evol. Microbiol.">
        <title>The Global Catalogue of Microorganisms (GCM) 10K type strain sequencing project: providing services to taxonomists for standard genome sequencing and annotation.</title>
        <authorList>
            <consortium name="The Broad Institute Genomics Platform"/>
            <consortium name="The Broad Institute Genome Sequencing Center for Infectious Disease"/>
            <person name="Wu L."/>
            <person name="Ma J."/>
        </authorList>
    </citation>
    <scope>NUCLEOTIDE SEQUENCE [LARGE SCALE GENOMIC DNA]</scope>
    <source>
        <strain evidence="9">CCUG 49560</strain>
    </source>
</reference>
<evidence type="ECO:0000259" key="7">
    <source>
        <dbReference type="PROSITE" id="PS50011"/>
    </source>
</evidence>
<evidence type="ECO:0000256" key="6">
    <source>
        <dbReference type="SAM" id="MobiDB-lite"/>
    </source>
</evidence>
<proteinExistence type="predicted"/>
<dbReference type="PANTHER" id="PTHR43671">
    <property type="entry name" value="SERINE/THREONINE-PROTEIN KINASE NEK"/>
    <property type="match status" value="1"/>
</dbReference>
<dbReference type="GO" id="GO:0004674">
    <property type="term" value="F:protein serine/threonine kinase activity"/>
    <property type="evidence" value="ECO:0007669"/>
    <property type="project" value="UniProtKB-EC"/>
</dbReference>
<keyword evidence="4 8" id="KW-0418">Kinase</keyword>
<evidence type="ECO:0000256" key="5">
    <source>
        <dbReference type="ARBA" id="ARBA00022840"/>
    </source>
</evidence>
<sequence length="515" mass="53989">MSPPAPLRAEDPERLGHYRLLGRLGRGGQGVVFLAASPAGVHVAVKLMHSRLDEDRARRRFIGEVAAVQRVAPFCTAQVLEADLDGDRPYIVSEYVDGVSLQDDVMVNGPRTGGSLDRVAVGTATALAAIHGAGVVHRDFKPGNVLLGRDGPRVIDFGISRIMDTTVTTGRVPVGTPAYLSPEQLKGDRAGPAADLFGWALTVAFTASGRHAYAAGSFEATLGRILFGEADLDPLAGPLREIVVACLAEDPALRPSADDVLRHLIGQGSAPPPGRSAGQVLETGATLASAPTGEHEGPATLGLDPVTGDGPGTLDLEPVTGDGPGTLSLDPVTDDGPSTLDLEPVTEPGGPDTVDSRSSRDGLQTVEPRPRRWYHRFTVLAAAAVLASGTAGFALWQGYAGQEEAADAGFSYAGRWTGSAEHPTAERVFPVEIRLVDLTRPGLMRWGADLHCAGRLTGAGGGAAARRFRLDQVRGAECHPSMVELSPRGTDQVSFRVTRQGEKVPRYTGTAVRSS</sequence>
<dbReference type="EMBL" id="JBHSFN010000011">
    <property type="protein sequence ID" value="MFC4588233.1"/>
    <property type="molecule type" value="Genomic_DNA"/>
</dbReference>
<keyword evidence="9" id="KW-1185">Reference proteome</keyword>
<organism evidence="8 9">
    <name type="scientific">Sphaerisporangium corydalis</name>
    <dbReference type="NCBI Taxonomy" id="1441875"/>
    <lineage>
        <taxon>Bacteria</taxon>
        <taxon>Bacillati</taxon>
        <taxon>Actinomycetota</taxon>
        <taxon>Actinomycetes</taxon>
        <taxon>Streptosporangiales</taxon>
        <taxon>Streptosporangiaceae</taxon>
        <taxon>Sphaerisporangium</taxon>
    </lineage>
</organism>
<feature type="region of interest" description="Disordered" evidence="6">
    <location>
        <begin position="288"/>
        <end position="367"/>
    </location>
</feature>
<keyword evidence="3" id="KW-0547">Nucleotide-binding</keyword>
<dbReference type="InterPro" id="IPR000719">
    <property type="entry name" value="Prot_kinase_dom"/>
</dbReference>
<dbReference type="PANTHER" id="PTHR43671:SF13">
    <property type="entry name" value="SERINE_THREONINE-PROTEIN KINASE NEK2"/>
    <property type="match status" value="1"/>
</dbReference>